<keyword evidence="3" id="KW-0371">Homeobox</keyword>
<dbReference type="InterPro" id="IPR051349">
    <property type="entry name" value="Hydrogenase_assoc-protein"/>
</dbReference>
<dbReference type="SUPFAM" id="SSF56770">
    <property type="entry name" value="HydA/Nqo6-like"/>
    <property type="match status" value="1"/>
</dbReference>
<evidence type="ECO:0000256" key="1">
    <source>
        <dbReference type="ARBA" id="ARBA00023002"/>
    </source>
</evidence>
<dbReference type="Proteomes" id="UP000315471">
    <property type="component" value="Unassembled WGS sequence"/>
</dbReference>
<gene>
    <name evidence="3" type="primary">hoxY</name>
    <name evidence="3" type="ORF">Q31b_00490</name>
</gene>
<evidence type="ECO:0000259" key="2">
    <source>
        <dbReference type="Pfam" id="PF01058"/>
    </source>
</evidence>
<name>A0A5C6ECI4_9BACT</name>
<dbReference type="InterPro" id="IPR037024">
    <property type="entry name" value="NiFe_Hase_small_N_sf"/>
</dbReference>
<feature type="domain" description="NADH:ubiquinone oxidoreductase-like 20kDa subunit" evidence="2">
    <location>
        <begin position="38"/>
        <end position="187"/>
    </location>
</feature>
<dbReference type="PANTHER" id="PTHR42845:SF1">
    <property type="entry name" value="HYDROGENASE SMALL SUBUNIT"/>
    <property type="match status" value="1"/>
</dbReference>
<organism evidence="3 4">
    <name type="scientific">Novipirellula aureliae</name>
    <dbReference type="NCBI Taxonomy" id="2527966"/>
    <lineage>
        <taxon>Bacteria</taxon>
        <taxon>Pseudomonadati</taxon>
        <taxon>Planctomycetota</taxon>
        <taxon>Planctomycetia</taxon>
        <taxon>Pirellulales</taxon>
        <taxon>Pirellulaceae</taxon>
        <taxon>Novipirellula</taxon>
    </lineage>
</organism>
<dbReference type="EMBL" id="SJPY01000001">
    <property type="protein sequence ID" value="TWU44879.1"/>
    <property type="molecule type" value="Genomic_DNA"/>
</dbReference>
<dbReference type="AlphaFoldDB" id="A0A5C6ECI4"/>
<dbReference type="Pfam" id="PF01058">
    <property type="entry name" value="Oxidored_q6"/>
    <property type="match status" value="1"/>
</dbReference>
<keyword evidence="1 3" id="KW-0560">Oxidoreductase</keyword>
<dbReference type="GO" id="GO:0047985">
    <property type="term" value="F:hydrogen dehydrogenase activity"/>
    <property type="evidence" value="ECO:0007669"/>
    <property type="project" value="UniProtKB-EC"/>
</dbReference>
<evidence type="ECO:0000313" key="3">
    <source>
        <dbReference type="EMBL" id="TWU44879.1"/>
    </source>
</evidence>
<accession>A0A5C6ECI4</accession>
<sequence length="203" mass="22817">MRKRFQNNNLKVVHLSRQERFNPPMSKPTIATGHFTGCFGCHMSLLDIDERILQLTELVEFDKSPINDKKRFNRMVDIGIIEGGCSNDENVEFLRMFRENCHTLVAIGACALTGGVPAMRNTVPLRECLEEAFLSGPSVVDGVIPNDPDIPIMLDRVYPAHEVVKIDYFIPGCPPSADALWTAIVALLEGREPVLDYELLKYD</sequence>
<reference evidence="3 4" key="1">
    <citation type="submission" date="2019-02" db="EMBL/GenBank/DDBJ databases">
        <title>Deep-cultivation of Planctomycetes and their phenomic and genomic characterization uncovers novel biology.</title>
        <authorList>
            <person name="Wiegand S."/>
            <person name="Jogler M."/>
            <person name="Boedeker C."/>
            <person name="Pinto D."/>
            <person name="Vollmers J."/>
            <person name="Rivas-Marin E."/>
            <person name="Kohn T."/>
            <person name="Peeters S.H."/>
            <person name="Heuer A."/>
            <person name="Rast P."/>
            <person name="Oberbeckmann S."/>
            <person name="Bunk B."/>
            <person name="Jeske O."/>
            <person name="Meyerdierks A."/>
            <person name="Storesund J.E."/>
            <person name="Kallscheuer N."/>
            <person name="Luecker S."/>
            <person name="Lage O.M."/>
            <person name="Pohl T."/>
            <person name="Merkel B.J."/>
            <person name="Hornburger P."/>
            <person name="Mueller R.-W."/>
            <person name="Bruemmer F."/>
            <person name="Labrenz M."/>
            <person name="Spormann A.M."/>
            <person name="Op Den Camp H."/>
            <person name="Overmann J."/>
            <person name="Amann R."/>
            <person name="Jetten M.S.M."/>
            <person name="Mascher T."/>
            <person name="Medema M.H."/>
            <person name="Devos D.P."/>
            <person name="Kaster A.-K."/>
            <person name="Ovreas L."/>
            <person name="Rohde M."/>
            <person name="Galperin M.Y."/>
            <person name="Jogler C."/>
        </authorList>
    </citation>
    <scope>NUCLEOTIDE SEQUENCE [LARGE SCALE GENOMIC DNA]</scope>
    <source>
        <strain evidence="3 4">Q31b</strain>
    </source>
</reference>
<proteinExistence type="predicted"/>
<keyword evidence="4" id="KW-1185">Reference proteome</keyword>
<dbReference type="EC" id="1.12.1.2" evidence="3"/>
<dbReference type="InterPro" id="IPR006137">
    <property type="entry name" value="NADH_UbQ_OxRdtase-like_20kDa"/>
</dbReference>
<dbReference type="Gene3D" id="3.40.50.700">
    <property type="entry name" value="NADH:ubiquinone oxidoreductase-like, 20kDa subunit"/>
    <property type="match status" value="1"/>
</dbReference>
<dbReference type="GO" id="GO:0051536">
    <property type="term" value="F:iron-sulfur cluster binding"/>
    <property type="evidence" value="ECO:0007669"/>
    <property type="project" value="InterPro"/>
</dbReference>
<evidence type="ECO:0000313" key="4">
    <source>
        <dbReference type="Proteomes" id="UP000315471"/>
    </source>
</evidence>
<comment type="caution">
    <text evidence="3">The sequence shown here is derived from an EMBL/GenBank/DDBJ whole genome shotgun (WGS) entry which is preliminary data.</text>
</comment>
<protein>
    <submittedName>
        <fullName evidence="3">NAD-reducing hydrogenase HoxS subunit delta</fullName>
        <ecNumber evidence="3">1.12.1.2</ecNumber>
    </submittedName>
</protein>
<dbReference type="PANTHER" id="PTHR42845">
    <property type="entry name" value="COENZYME F420-REDUCING HYDROGENASE, GAMMA SUBUNIT"/>
    <property type="match status" value="1"/>
</dbReference>
<dbReference type="GO" id="GO:0003677">
    <property type="term" value="F:DNA binding"/>
    <property type="evidence" value="ECO:0007669"/>
    <property type="project" value="UniProtKB-KW"/>
</dbReference>